<reference evidence="3" key="1">
    <citation type="submission" date="2020-09" db="EMBL/GenBank/DDBJ databases">
        <authorList>
            <person name="Kikuchi T."/>
        </authorList>
    </citation>
    <scope>NUCLEOTIDE SEQUENCE</scope>
    <source>
        <strain evidence="3">SH1</strain>
    </source>
</reference>
<evidence type="ECO:0000256" key="1">
    <source>
        <dbReference type="SAM" id="MobiDB-lite"/>
    </source>
</evidence>
<accession>A0A811KYK4</accession>
<protein>
    <submittedName>
        <fullName evidence="3">Uncharacterized protein</fullName>
    </submittedName>
</protein>
<evidence type="ECO:0000313" key="4">
    <source>
        <dbReference type="Proteomes" id="UP000614601"/>
    </source>
</evidence>
<comment type="caution">
    <text evidence="3">The sequence shown here is derived from an EMBL/GenBank/DDBJ whole genome shotgun (WGS) entry which is preliminary data.</text>
</comment>
<name>A0A811KYK4_9BILA</name>
<dbReference type="EMBL" id="CAJFDH010000004">
    <property type="protein sequence ID" value="CAD5219976.1"/>
    <property type="molecule type" value="Genomic_DNA"/>
</dbReference>
<dbReference type="Proteomes" id="UP000783686">
    <property type="component" value="Unassembled WGS sequence"/>
</dbReference>
<dbReference type="AlphaFoldDB" id="A0A811KYK4"/>
<organism evidence="3 4">
    <name type="scientific">Bursaphelenchus okinawaensis</name>
    <dbReference type="NCBI Taxonomy" id="465554"/>
    <lineage>
        <taxon>Eukaryota</taxon>
        <taxon>Metazoa</taxon>
        <taxon>Ecdysozoa</taxon>
        <taxon>Nematoda</taxon>
        <taxon>Chromadorea</taxon>
        <taxon>Rhabditida</taxon>
        <taxon>Tylenchina</taxon>
        <taxon>Tylenchomorpha</taxon>
        <taxon>Aphelenchoidea</taxon>
        <taxon>Aphelenchoididae</taxon>
        <taxon>Bursaphelenchus</taxon>
    </lineage>
</organism>
<dbReference type="EMBL" id="CAJFCW020000004">
    <property type="protein sequence ID" value="CAG9113093.1"/>
    <property type="molecule type" value="Genomic_DNA"/>
</dbReference>
<sequence length="223" mass="25648">MSGAKNLVKNQMENKVLSTNVAKKSPLSKNQKAKNAVLDAKLRRKIYEQRFANIFVYGMQVKIRTKYTKDMRALQFHRAELISTEKRMREMSMEAGWSVPETASVISRMQIKYKTKLDQYEKKFRSKSPTRRTALGPRDQRPKPPMSPLAHQEHVLSVEQPVVAPKVTVARRRLNFTSTPKRPDVVVKPRCVVEPSMKLKRFELVFVCLFGVVALGASYFFSS</sequence>
<feature type="transmembrane region" description="Helical" evidence="2">
    <location>
        <begin position="204"/>
        <end position="221"/>
    </location>
</feature>
<proteinExistence type="predicted"/>
<dbReference type="OrthoDB" id="10581041at2759"/>
<dbReference type="Proteomes" id="UP000614601">
    <property type="component" value="Unassembled WGS sequence"/>
</dbReference>
<evidence type="ECO:0000313" key="3">
    <source>
        <dbReference type="EMBL" id="CAD5219976.1"/>
    </source>
</evidence>
<gene>
    <name evidence="3" type="ORF">BOKJ2_LOCUS8713</name>
</gene>
<keyword evidence="2" id="KW-0472">Membrane</keyword>
<keyword evidence="4" id="KW-1185">Reference proteome</keyword>
<evidence type="ECO:0000256" key="2">
    <source>
        <dbReference type="SAM" id="Phobius"/>
    </source>
</evidence>
<keyword evidence="2" id="KW-0812">Transmembrane</keyword>
<feature type="region of interest" description="Disordered" evidence="1">
    <location>
        <begin position="122"/>
        <end position="148"/>
    </location>
</feature>
<keyword evidence="2" id="KW-1133">Transmembrane helix</keyword>